<reference evidence="1 2" key="1">
    <citation type="journal article" date="2014" name="PLoS Genet.">
        <title>Phylogenetically driven sequencing of extremely halophilic archaea reveals strategies for static and dynamic osmo-response.</title>
        <authorList>
            <person name="Becker E.A."/>
            <person name="Seitzer P.M."/>
            <person name="Tritt A."/>
            <person name="Larsen D."/>
            <person name="Krusor M."/>
            <person name="Yao A.I."/>
            <person name="Wu D."/>
            <person name="Madern D."/>
            <person name="Eisen J.A."/>
            <person name="Darling A.E."/>
            <person name="Facciotti M.T."/>
        </authorList>
    </citation>
    <scope>NUCLEOTIDE SEQUENCE [LARGE SCALE GENOMIC DNA]</scope>
    <source>
        <strain evidence="1 2">JCM 13557</strain>
    </source>
</reference>
<dbReference type="RefSeq" id="WP_008313536.1">
    <property type="nucleotide sequence ID" value="NZ_AOLW01000062.1"/>
</dbReference>
<sequence>MRKKEYIHIHALLAEVTRYLIENEAMSAETLSAYDALGTRPTSIHKSKQNHCEAIIVLNSAIEPCLKETHTDGQKQSVNR</sequence>
<accession>M0K3F9</accession>
<evidence type="ECO:0000313" key="1">
    <source>
        <dbReference type="EMBL" id="EMA14654.1"/>
    </source>
</evidence>
<dbReference type="Gene3D" id="1.20.1270.110">
    <property type="entry name" value="Uncharacterised protein family UPF0058"/>
    <property type="match status" value="1"/>
</dbReference>
<keyword evidence="2" id="KW-1185">Reference proteome</keyword>
<name>M0K3F9_9EURY</name>
<comment type="caution">
    <text evidence="1">The sequence shown here is derived from an EMBL/GenBank/DDBJ whole genome shotgun (WGS) entry which is preliminary data.</text>
</comment>
<dbReference type="InterPro" id="IPR036519">
    <property type="entry name" value="UPF0058_sf"/>
</dbReference>
<dbReference type="PANTHER" id="PTHR42203">
    <property type="entry name" value="UPF0058 PROTEIN MJ1205"/>
    <property type="match status" value="1"/>
</dbReference>
<dbReference type="AlphaFoldDB" id="M0K3F9"/>
<gene>
    <name evidence="1" type="ORF">C442_19916</name>
</gene>
<dbReference type="Proteomes" id="UP000011623">
    <property type="component" value="Unassembled WGS sequence"/>
</dbReference>
<dbReference type="InterPro" id="IPR002753">
    <property type="entry name" value="UPF0058"/>
</dbReference>
<evidence type="ECO:0000313" key="2">
    <source>
        <dbReference type="Proteomes" id="UP000011623"/>
    </source>
</evidence>
<proteinExistence type="predicted"/>
<evidence type="ECO:0008006" key="3">
    <source>
        <dbReference type="Google" id="ProtNLM"/>
    </source>
</evidence>
<dbReference type="Pfam" id="PF01893">
    <property type="entry name" value="UPF0058"/>
    <property type="match status" value="1"/>
</dbReference>
<protein>
    <recommendedName>
        <fullName evidence="3">Metal-binding protein</fullName>
    </recommendedName>
</protein>
<dbReference type="EMBL" id="AOLW01000062">
    <property type="protein sequence ID" value="EMA14654.1"/>
    <property type="molecule type" value="Genomic_DNA"/>
</dbReference>
<organism evidence="1 2">
    <name type="scientific">Haloarcula amylolytica JCM 13557</name>
    <dbReference type="NCBI Taxonomy" id="1227452"/>
    <lineage>
        <taxon>Archaea</taxon>
        <taxon>Methanobacteriati</taxon>
        <taxon>Methanobacteriota</taxon>
        <taxon>Stenosarchaea group</taxon>
        <taxon>Halobacteria</taxon>
        <taxon>Halobacteriales</taxon>
        <taxon>Haloarculaceae</taxon>
        <taxon>Haloarcula</taxon>
    </lineage>
</organism>
<dbReference type="SUPFAM" id="SSF140371">
    <property type="entry name" value="Vng1086c-like"/>
    <property type="match status" value="1"/>
</dbReference>
<dbReference type="PANTHER" id="PTHR42203:SF2">
    <property type="entry name" value="UPF0058 PROTEIN MJ1205"/>
    <property type="match status" value="1"/>
</dbReference>